<evidence type="ECO:0000256" key="1">
    <source>
        <dbReference type="SAM" id="MobiDB-lite"/>
    </source>
</evidence>
<evidence type="ECO:0000313" key="2">
    <source>
        <dbReference type="EMBL" id="GMF19855.1"/>
    </source>
</evidence>
<dbReference type="AlphaFoldDB" id="A0A9W6TQ02"/>
<accession>A0A9W6TQ02</accession>
<dbReference type="OrthoDB" id="123335at2759"/>
<evidence type="ECO:0000313" key="3">
    <source>
        <dbReference type="Proteomes" id="UP001165121"/>
    </source>
</evidence>
<proteinExistence type="predicted"/>
<sequence>MALRVDNQAAVKQLEGEGASAKAKHLGVRIEFVGDYTKRGALKPERSETPLQAMSSAKDTGGAAEAQAAHSRLDTLGDVSSEFGALREMPGELGGRGEASRDAIAVALVKKIVLSRLLELQA</sequence>
<comment type="caution">
    <text evidence="2">The sequence shown here is derived from an EMBL/GenBank/DDBJ whole genome shotgun (WGS) entry which is preliminary data.</text>
</comment>
<feature type="compositionally biased region" description="Polar residues" evidence="1">
    <location>
        <begin position="49"/>
        <end position="58"/>
    </location>
</feature>
<reference evidence="2" key="1">
    <citation type="submission" date="2023-04" db="EMBL/GenBank/DDBJ databases">
        <title>Phytophthora fragariaefolia NBRC 109709.</title>
        <authorList>
            <person name="Ichikawa N."/>
            <person name="Sato H."/>
            <person name="Tonouchi N."/>
        </authorList>
    </citation>
    <scope>NUCLEOTIDE SEQUENCE</scope>
    <source>
        <strain evidence="2">NBRC 109709</strain>
    </source>
</reference>
<dbReference type="EMBL" id="BSXT01000175">
    <property type="protein sequence ID" value="GMF19855.1"/>
    <property type="molecule type" value="Genomic_DNA"/>
</dbReference>
<feature type="compositionally biased region" description="Basic and acidic residues" evidence="1">
    <location>
        <begin position="39"/>
        <end position="48"/>
    </location>
</feature>
<organism evidence="2 3">
    <name type="scientific">Phytophthora fragariaefolia</name>
    <dbReference type="NCBI Taxonomy" id="1490495"/>
    <lineage>
        <taxon>Eukaryota</taxon>
        <taxon>Sar</taxon>
        <taxon>Stramenopiles</taxon>
        <taxon>Oomycota</taxon>
        <taxon>Peronosporomycetes</taxon>
        <taxon>Peronosporales</taxon>
        <taxon>Peronosporaceae</taxon>
        <taxon>Phytophthora</taxon>
    </lineage>
</organism>
<gene>
    <name evidence="2" type="ORF">Pfra01_000220300</name>
</gene>
<keyword evidence="3" id="KW-1185">Reference proteome</keyword>
<name>A0A9W6TQ02_9STRA</name>
<feature type="region of interest" description="Disordered" evidence="1">
    <location>
        <begin position="39"/>
        <end position="70"/>
    </location>
</feature>
<dbReference type="Proteomes" id="UP001165121">
    <property type="component" value="Unassembled WGS sequence"/>
</dbReference>
<protein>
    <submittedName>
        <fullName evidence="2">Unnamed protein product</fullName>
    </submittedName>
</protein>